<reference evidence="2" key="1">
    <citation type="submission" date="2021-01" db="EMBL/GenBank/DDBJ databases">
        <authorList>
            <person name="Corre E."/>
            <person name="Pelletier E."/>
            <person name="Niang G."/>
            <person name="Scheremetjew M."/>
            <person name="Finn R."/>
            <person name="Kale V."/>
            <person name="Holt S."/>
            <person name="Cochrane G."/>
            <person name="Meng A."/>
            <person name="Brown T."/>
            <person name="Cohen L."/>
        </authorList>
    </citation>
    <scope>NUCLEOTIDE SEQUENCE</scope>
    <source>
        <strain evidence="2">CCMP281</strain>
    </source>
</reference>
<accession>A0A7S3EXS6</accession>
<sequence length="159" mass="17290">MSWEPIKVGERPPPMWLRDKKDSYRKQVHGILPGYGGYVPQSANKVGTAVTGAVNGLTHQTLQQGTQGTRATPSYRRTPMSVNHSSTTAGYPHTSSPSKSKVDFELSYRSRPTSDGRKGIVPGYGGHVPNAQSKYGASHEGNMPRPPHAYKAYGEPQGR</sequence>
<organism evidence="2">
    <name type="scientific">Haptolina ericina</name>
    <dbReference type="NCBI Taxonomy" id="156174"/>
    <lineage>
        <taxon>Eukaryota</taxon>
        <taxon>Haptista</taxon>
        <taxon>Haptophyta</taxon>
        <taxon>Prymnesiophyceae</taxon>
        <taxon>Prymnesiales</taxon>
        <taxon>Prymnesiaceae</taxon>
        <taxon>Haptolina</taxon>
    </lineage>
</organism>
<dbReference type="EMBL" id="HBHX01020715">
    <property type="protein sequence ID" value="CAE0110900.1"/>
    <property type="molecule type" value="Transcribed_RNA"/>
</dbReference>
<dbReference type="AlphaFoldDB" id="A0A7S3EXS6"/>
<evidence type="ECO:0000256" key="1">
    <source>
        <dbReference type="SAM" id="MobiDB-lite"/>
    </source>
</evidence>
<feature type="compositionally biased region" description="Polar residues" evidence="1">
    <location>
        <begin position="80"/>
        <end position="99"/>
    </location>
</feature>
<evidence type="ECO:0000313" key="2">
    <source>
        <dbReference type="EMBL" id="CAE0110900.1"/>
    </source>
</evidence>
<protein>
    <submittedName>
        <fullName evidence="2">Uncharacterized protein</fullName>
    </submittedName>
</protein>
<proteinExistence type="predicted"/>
<feature type="region of interest" description="Disordered" evidence="1">
    <location>
        <begin position="61"/>
        <end position="159"/>
    </location>
</feature>
<feature type="compositionally biased region" description="Basic and acidic residues" evidence="1">
    <location>
        <begin position="100"/>
        <end position="118"/>
    </location>
</feature>
<gene>
    <name evidence="2" type="ORF">HERI1096_LOCUS11560</name>
</gene>
<name>A0A7S3EXS6_9EUKA</name>